<comment type="caution">
    <text evidence="1">The sequence shown here is derived from an EMBL/GenBank/DDBJ whole genome shotgun (WGS) entry which is preliminary data.</text>
</comment>
<dbReference type="Proteomes" id="UP000316095">
    <property type="component" value="Unassembled WGS sequence"/>
</dbReference>
<accession>A0A5C5XE11</accession>
<gene>
    <name evidence="1" type="ORF">Pan54_16200</name>
</gene>
<evidence type="ECO:0000313" key="1">
    <source>
        <dbReference type="EMBL" id="TWT60889.1"/>
    </source>
</evidence>
<sequence length="80" mass="9215">MVARLEELVDELLGTREKIVECYDRHQRRMTLTSSVSASGLLNTEGQATKLNPLTPAFFRITIRHLAQMRPKIVVESNWF</sequence>
<dbReference type="EMBL" id="SJPG01000001">
    <property type="protein sequence ID" value="TWT60889.1"/>
    <property type="molecule type" value="Genomic_DNA"/>
</dbReference>
<keyword evidence="2" id="KW-1185">Reference proteome</keyword>
<evidence type="ECO:0000313" key="2">
    <source>
        <dbReference type="Proteomes" id="UP000316095"/>
    </source>
</evidence>
<dbReference type="AlphaFoldDB" id="A0A5C5XE11"/>
<protein>
    <submittedName>
        <fullName evidence="1">Uncharacterized protein</fullName>
    </submittedName>
</protein>
<name>A0A5C5XE11_9PLAN</name>
<proteinExistence type="predicted"/>
<reference evidence="1 2" key="1">
    <citation type="submission" date="2019-02" db="EMBL/GenBank/DDBJ databases">
        <title>Deep-cultivation of Planctomycetes and their phenomic and genomic characterization uncovers novel biology.</title>
        <authorList>
            <person name="Wiegand S."/>
            <person name="Jogler M."/>
            <person name="Boedeker C."/>
            <person name="Pinto D."/>
            <person name="Vollmers J."/>
            <person name="Rivas-Marin E."/>
            <person name="Kohn T."/>
            <person name="Peeters S.H."/>
            <person name="Heuer A."/>
            <person name="Rast P."/>
            <person name="Oberbeckmann S."/>
            <person name="Bunk B."/>
            <person name="Jeske O."/>
            <person name="Meyerdierks A."/>
            <person name="Storesund J.E."/>
            <person name="Kallscheuer N."/>
            <person name="Luecker S."/>
            <person name="Lage O.M."/>
            <person name="Pohl T."/>
            <person name="Merkel B.J."/>
            <person name="Hornburger P."/>
            <person name="Mueller R.-W."/>
            <person name="Bruemmer F."/>
            <person name="Labrenz M."/>
            <person name="Spormann A.M."/>
            <person name="Op Den Camp H."/>
            <person name="Overmann J."/>
            <person name="Amann R."/>
            <person name="Jetten M.S.M."/>
            <person name="Mascher T."/>
            <person name="Medema M.H."/>
            <person name="Devos D.P."/>
            <person name="Kaster A.-K."/>
            <person name="Ovreas L."/>
            <person name="Rohde M."/>
            <person name="Galperin M.Y."/>
            <person name="Jogler C."/>
        </authorList>
    </citation>
    <scope>NUCLEOTIDE SEQUENCE [LARGE SCALE GENOMIC DNA]</scope>
    <source>
        <strain evidence="1 2">Pan54</strain>
    </source>
</reference>
<organism evidence="1 2">
    <name type="scientific">Rubinisphaera italica</name>
    <dbReference type="NCBI Taxonomy" id="2527969"/>
    <lineage>
        <taxon>Bacteria</taxon>
        <taxon>Pseudomonadati</taxon>
        <taxon>Planctomycetota</taxon>
        <taxon>Planctomycetia</taxon>
        <taxon>Planctomycetales</taxon>
        <taxon>Planctomycetaceae</taxon>
        <taxon>Rubinisphaera</taxon>
    </lineage>
</organism>